<proteinExistence type="predicted"/>
<evidence type="ECO:0000313" key="3">
    <source>
        <dbReference type="Proteomes" id="UP000199308"/>
    </source>
</evidence>
<evidence type="ECO:0000313" key="2">
    <source>
        <dbReference type="EMBL" id="SES99180.1"/>
    </source>
</evidence>
<sequence length="205" mass="22952">MNKIHTLLVIVTSVISTLFVVYLFEEKPQKQSYQPDNQETATVLTAQETKQSAEKTSVKQIVLDDVVVQDTPLSQTETSASYVNAGSLNNRYVAKQIRKEGFSEIVDSLRLEQTTEEVEKEHQILKALLEDNTFAPYPHQYSCGQGVCAIALTQISSNDIEQIFDKIKTSLPFKAATYYQYENNDGSFDIRIMAGASDKVASIQL</sequence>
<keyword evidence="1" id="KW-0812">Transmembrane</keyword>
<protein>
    <submittedName>
        <fullName evidence="2">Uncharacterized protein</fullName>
    </submittedName>
</protein>
<accession>A0A1I0AXK8</accession>
<keyword evidence="1" id="KW-0472">Membrane</keyword>
<name>A0A1I0AXK8_THASX</name>
<dbReference type="AlphaFoldDB" id="A0A1I0AXK8"/>
<dbReference type="Proteomes" id="UP000199308">
    <property type="component" value="Unassembled WGS sequence"/>
</dbReference>
<reference evidence="2 3" key="1">
    <citation type="submission" date="2016-10" db="EMBL/GenBank/DDBJ databases">
        <authorList>
            <person name="de Groot N.N."/>
        </authorList>
    </citation>
    <scope>NUCLEOTIDE SEQUENCE [LARGE SCALE GENOMIC DNA]</scope>
    <source>
        <strain evidence="2 3">DSM 19706</strain>
    </source>
</reference>
<dbReference type="EMBL" id="FOHK01000003">
    <property type="protein sequence ID" value="SES99180.1"/>
    <property type="molecule type" value="Genomic_DNA"/>
</dbReference>
<gene>
    <name evidence="2" type="ORF">SAMN05660429_00853</name>
</gene>
<dbReference type="RefSeq" id="WP_093327958.1">
    <property type="nucleotide sequence ID" value="NZ_AP027363.1"/>
</dbReference>
<dbReference type="STRING" id="349064.SAMN05660429_00853"/>
<evidence type="ECO:0000256" key="1">
    <source>
        <dbReference type="SAM" id="Phobius"/>
    </source>
</evidence>
<feature type="transmembrane region" description="Helical" evidence="1">
    <location>
        <begin position="6"/>
        <end position="24"/>
    </location>
</feature>
<keyword evidence="3" id="KW-1185">Reference proteome</keyword>
<keyword evidence="1" id="KW-1133">Transmembrane helix</keyword>
<organism evidence="2 3">
    <name type="scientific">Thalassotalea agarivorans</name>
    <name type="common">Thalassomonas agarivorans</name>
    <dbReference type="NCBI Taxonomy" id="349064"/>
    <lineage>
        <taxon>Bacteria</taxon>
        <taxon>Pseudomonadati</taxon>
        <taxon>Pseudomonadota</taxon>
        <taxon>Gammaproteobacteria</taxon>
        <taxon>Alteromonadales</taxon>
        <taxon>Colwelliaceae</taxon>
        <taxon>Thalassotalea</taxon>
    </lineage>
</organism>